<dbReference type="EMBL" id="HBIH01030519">
    <property type="protein sequence ID" value="CAE0331625.1"/>
    <property type="molecule type" value="Transcribed_RNA"/>
</dbReference>
<proteinExistence type="predicted"/>
<organism evidence="1">
    <name type="scientific">Strombidium inclinatum</name>
    <dbReference type="NCBI Taxonomy" id="197538"/>
    <lineage>
        <taxon>Eukaryota</taxon>
        <taxon>Sar</taxon>
        <taxon>Alveolata</taxon>
        <taxon>Ciliophora</taxon>
        <taxon>Intramacronucleata</taxon>
        <taxon>Spirotrichea</taxon>
        <taxon>Oligotrichia</taxon>
        <taxon>Strombidiidae</taxon>
        <taxon>Strombidium</taxon>
    </lineage>
</organism>
<protein>
    <submittedName>
        <fullName evidence="1">Uncharacterized protein</fullName>
    </submittedName>
</protein>
<evidence type="ECO:0000313" key="1">
    <source>
        <dbReference type="EMBL" id="CAE0331625.1"/>
    </source>
</evidence>
<sequence>MAEGRDAVVPRSRPLFVVAVAVLVVEDGLVQGVGLTLRATVDEVDLLLLYLQVLQETVLGHCFCGRQLGHGAPVVLGRLDHGHRLAQFRPHRIALVQAVRNRNSWRSNRAVDGGKASQFHNAPVVKHRLFARVGVTAVLLRKDRRFRVEGHESRRVVNGALAHYARQLLVDCSLLLEQRVDLWQGLRGWREHDSSPAVFSYSDAAGDEGQTLVLVRLGDLLGELVSHLQAVDRRRQGLGLLWKRILVELLLQGSNLALKRFRRRGAGFDSRGSPLLARTAQRSFRNDQGLHLFEGDDVLLYEVLLRRRDFGFARKA</sequence>
<gene>
    <name evidence="1" type="ORF">SINC0208_LOCUS12259</name>
</gene>
<reference evidence="1" key="1">
    <citation type="submission" date="2021-01" db="EMBL/GenBank/DDBJ databases">
        <authorList>
            <person name="Corre E."/>
            <person name="Pelletier E."/>
            <person name="Niang G."/>
            <person name="Scheremetjew M."/>
            <person name="Finn R."/>
            <person name="Kale V."/>
            <person name="Holt S."/>
            <person name="Cochrane G."/>
            <person name="Meng A."/>
            <person name="Brown T."/>
            <person name="Cohen L."/>
        </authorList>
    </citation>
    <scope>NUCLEOTIDE SEQUENCE</scope>
    <source>
        <strain evidence="1">S3</strain>
    </source>
</reference>
<name>A0A7S3N143_9SPIT</name>
<dbReference type="AlphaFoldDB" id="A0A7S3N143"/>
<accession>A0A7S3N143</accession>